<evidence type="ECO:0000313" key="3">
    <source>
        <dbReference type="Proteomes" id="UP000182977"/>
    </source>
</evidence>
<feature type="compositionally biased region" description="Basic and acidic residues" evidence="1">
    <location>
        <begin position="57"/>
        <end position="76"/>
    </location>
</feature>
<reference evidence="3" key="1">
    <citation type="submission" date="2016-10" db="EMBL/GenBank/DDBJ databases">
        <authorList>
            <person name="Varghese N."/>
            <person name="Submissions S."/>
        </authorList>
    </citation>
    <scope>NUCLEOTIDE SEQUENCE [LARGE SCALE GENOMIC DNA]</scope>
    <source>
        <strain evidence="3">DSM 45079</strain>
    </source>
</reference>
<keyword evidence="3" id="KW-1185">Reference proteome</keyword>
<evidence type="ECO:0000256" key="1">
    <source>
        <dbReference type="SAM" id="MobiDB-lite"/>
    </source>
</evidence>
<feature type="region of interest" description="Disordered" evidence="1">
    <location>
        <begin position="46"/>
        <end position="134"/>
    </location>
</feature>
<dbReference type="AlphaFoldDB" id="A0A1H2KNW9"/>
<dbReference type="Proteomes" id="UP000182977">
    <property type="component" value="Chromosome I"/>
</dbReference>
<sequence length="134" mass="13209">MVTAPRTVLRRLVAALLAAGLVVLAAAMVTAGGDTVRGAGPAIHPAAEITPNALPRTDGDHQLLDDTARHAADDAHTPAGDHAGPDSAVVSDATLPTGVVRTGADKVSDTTARPSAPAPAGTVDGRAPPEHGAV</sequence>
<proteinExistence type="predicted"/>
<dbReference type="OrthoDB" id="5195796at2"/>
<protein>
    <submittedName>
        <fullName evidence="2">Uncharacterized protein</fullName>
    </submittedName>
</protein>
<accession>A0A1H2KNW9</accession>
<dbReference type="RefSeq" id="WP_046769469.1">
    <property type="nucleotide sequence ID" value="NZ_KQ061233.1"/>
</dbReference>
<organism evidence="2 3">
    <name type="scientific">Jiangella alkaliphila</name>
    <dbReference type="NCBI Taxonomy" id="419479"/>
    <lineage>
        <taxon>Bacteria</taxon>
        <taxon>Bacillati</taxon>
        <taxon>Actinomycetota</taxon>
        <taxon>Actinomycetes</taxon>
        <taxon>Jiangellales</taxon>
        <taxon>Jiangellaceae</taxon>
        <taxon>Jiangella</taxon>
    </lineage>
</organism>
<dbReference type="EMBL" id="LT629791">
    <property type="protein sequence ID" value="SDU70158.1"/>
    <property type="molecule type" value="Genomic_DNA"/>
</dbReference>
<evidence type="ECO:0000313" key="2">
    <source>
        <dbReference type="EMBL" id="SDU70158.1"/>
    </source>
</evidence>
<gene>
    <name evidence="2" type="ORF">SAMN04488563_4048</name>
</gene>
<dbReference type="STRING" id="419479.SAMN04488563_4048"/>
<name>A0A1H2KNW9_9ACTN</name>